<accession>A0A0L7M3U7</accession>
<evidence type="ECO:0000313" key="2">
    <source>
        <dbReference type="EMBL" id="KOB87521.1"/>
    </source>
</evidence>
<proteinExistence type="predicted"/>
<dbReference type="KEGG" id="pfd:PFDG_03452"/>
<dbReference type="Proteomes" id="UP000054282">
    <property type="component" value="Unassembled WGS sequence"/>
</dbReference>
<dbReference type="EMBL" id="DS016577">
    <property type="protein sequence ID" value="KOB87521.1"/>
    <property type="molecule type" value="Genomic_DNA"/>
</dbReference>
<reference evidence="3" key="2">
    <citation type="submission" date="2006-09" db="EMBL/GenBank/DDBJ databases">
        <title>The genome sequence of Plasmodium falciparum Dd2.</title>
        <authorList>
            <consortium name="The Broad Institute Genome Sequencing Platform"/>
            <person name="Birren B."/>
            <person name="Lander E."/>
            <person name="Galagan J."/>
            <person name="Nusbaum C."/>
            <person name="Devon K."/>
            <person name="Henn M."/>
            <person name="Jaffe D."/>
            <person name="Butler J."/>
            <person name="Alvarez P."/>
            <person name="Gnerre S."/>
            <person name="Grabherr M."/>
            <person name="Kleber M."/>
            <person name="Mauceli E."/>
            <person name="Brockman W."/>
            <person name="MacCallum I.A."/>
            <person name="Rounsley S."/>
            <person name="Young S."/>
            <person name="LaButti K."/>
            <person name="Pushparaj V."/>
            <person name="DeCaprio D."/>
            <person name="Crawford M."/>
            <person name="Koehrsen M."/>
            <person name="Engels R."/>
            <person name="Montgomery P."/>
            <person name="Pearson M."/>
            <person name="Howarth C."/>
            <person name="Larson L."/>
            <person name="Luoma S."/>
            <person name="White J."/>
            <person name="Kodira C."/>
            <person name="Zeng Q."/>
            <person name="O'Leary S."/>
            <person name="Yandava C."/>
            <person name="Alvarado L."/>
            <person name="Wirth D."/>
            <person name="Volkman S."/>
            <person name="Hartl D."/>
        </authorList>
    </citation>
    <scope>NUCLEOTIDE SEQUENCE [LARGE SCALE GENOMIC DNA]</scope>
</reference>
<protein>
    <submittedName>
        <fullName evidence="2">Uncharacterized protein</fullName>
    </submittedName>
</protein>
<organism evidence="2 3">
    <name type="scientific">Plasmodium falciparum (isolate Dd2)</name>
    <dbReference type="NCBI Taxonomy" id="57267"/>
    <lineage>
        <taxon>Eukaryota</taxon>
        <taxon>Sar</taxon>
        <taxon>Alveolata</taxon>
        <taxon>Apicomplexa</taxon>
        <taxon>Aconoidasida</taxon>
        <taxon>Haemosporida</taxon>
        <taxon>Plasmodiidae</taxon>
        <taxon>Plasmodium</taxon>
        <taxon>Plasmodium (Laverania)</taxon>
    </lineage>
</organism>
<name>A0A0L7M3U7_PLAF4</name>
<dbReference type="AlphaFoldDB" id="A0A0L7M3U7"/>
<evidence type="ECO:0000313" key="3">
    <source>
        <dbReference type="Proteomes" id="UP000054282"/>
    </source>
</evidence>
<feature type="region of interest" description="Disordered" evidence="1">
    <location>
        <begin position="1"/>
        <end position="21"/>
    </location>
</feature>
<gene>
    <name evidence="2" type="ORF">PFDG_03452</name>
</gene>
<sequence length="21" mass="2612">MGERWNNKEEMLNKLNEKCNM</sequence>
<evidence type="ECO:0000256" key="1">
    <source>
        <dbReference type="SAM" id="MobiDB-lite"/>
    </source>
</evidence>
<reference evidence="3" key="1">
    <citation type="submission" date="2006-09" db="EMBL/GenBank/DDBJ databases">
        <title>Annotation of Plasmodium falciparum Dd2.</title>
        <authorList>
            <consortium name="The Broad Institute Genome Sequencing Platform"/>
            <person name="Volkman S.K."/>
            <person name="Neafsey D.E."/>
            <person name="Dash A.P."/>
            <person name="Chitnis C.E."/>
            <person name="Hartl D.L."/>
            <person name="Young S.K."/>
            <person name="Zeng Q."/>
            <person name="Koehrsen M."/>
            <person name="Alvarado L."/>
            <person name="Berlin A."/>
            <person name="Borenstein D."/>
            <person name="Chapman S.B."/>
            <person name="Chen Z."/>
            <person name="Engels R."/>
            <person name="Freedman E."/>
            <person name="Gellesch M."/>
            <person name="Goldberg J."/>
            <person name="Griggs A."/>
            <person name="Gujja S."/>
            <person name="Heilman E.R."/>
            <person name="Heiman D.I."/>
            <person name="Howarth C."/>
            <person name="Jen D."/>
            <person name="Larson L."/>
            <person name="Mehta T."/>
            <person name="Neiman D."/>
            <person name="Park D."/>
            <person name="Pearson M."/>
            <person name="Roberts A."/>
            <person name="Saif S."/>
            <person name="Shea T."/>
            <person name="Shenoy N."/>
            <person name="Sisk P."/>
            <person name="Stolte C."/>
            <person name="Sykes S."/>
            <person name="Walk T."/>
            <person name="White J."/>
            <person name="Yandava C."/>
            <person name="Haas B."/>
            <person name="Henn M.R."/>
            <person name="Nusbaum C."/>
            <person name="Birren B."/>
        </authorList>
    </citation>
    <scope>NUCLEOTIDE SEQUENCE [LARGE SCALE GENOMIC DNA]</scope>
</reference>